<dbReference type="CDD" id="cd02850">
    <property type="entry name" value="E_set_Cellulase_N"/>
    <property type="match status" value="1"/>
</dbReference>
<dbReference type="RefSeq" id="WP_204600532.1">
    <property type="nucleotide sequence ID" value="NZ_JBHSED010000003.1"/>
</dbReference>
<evidence type="ECO:0000313" key="8">
    <source>
        <dbReference type="Proteomes" id="UP001595755"/>
    </source>
</evidence>
<dbReference type="Proteomes" id="UP001595755">
    <property type="component" value="Unassembled WGS sequence"/>
</dbReference>
<evidence type="ECO:0000256" key="2">
    <source>
        <dbReference type="ARBA" id="ARBA00023277"/>
    </source>
</evidence>
<comment type="caution">
    <text evidence="7">The sequence shown here is derived from an EMBL/GenBank/DDBJ whole genome shotgun (WGS) entry which is preliminary data.</text>
</comment>
<feature type="compositionally biased region" description="Polar residues" evidence="4">
    <location>
        <begin position="65"/>
        <end position="76"/>
    </location>
</feature>
<dbReference type="InterPro" id="IPR013783">
    <property type="entry name" value="Ig-like_fold"/>
</dbReference>
<dbReference type="InterPro" id="IPR008928">
    <property type="entry name" value="6-hairpin_glycosidase_sf"/>
</dbReference>
<gene>
    <name evidence="7" type="ORF">ACFO1S_03785</name>
</gene>
<dbReference type="InterPro" id="IPR012341">
    <property type="entry name" value="6hp_glycosidase-like_sf"/>
</dbReference>
<feature type="domain" description="Glycoside hydrolase family 9" evidence="5">
    <location>
        <begin position="300"/>
        <end position="699"/>
    </location>
</feature>
<dbReference type="InterPro" id="IPR014756">
    <property type="entry name" value="Ig_E-set"/>
</dbReference>
<evidence type="ECO:0000313" key="7">
    <source>
        <dbReference type="EMBL" id="MFC4302560.1"/>
    </source>
</evidence>
<keyword evidence="8" id="KW-1185">Reference proteome</keyword>
<evidence type="ECO:0000256" key="3">
    <source>
        <dbReference type="ARBA" id="ARBA00023326"/>
    </source>
</evidence>
<evidence type="ECO:0000259" key="6">
    <source>
        <dbReference type="Pfam" id="PF02927"/>
    </source>
</evidence>
<evidence type="ECO:0000256" key="4">
    <source>
        <dbReference type="SAM" id="MobiDB-lite"/>
    </source>
</evidence>
<dbReference type="Pfam" id="PF00759">
    <property type="entry name" value="Glyco_hydro_9"/>
    <property type="match status" value="1"/>
</dbReference>
<protein>
    <submittedName>
        <fullName evidence="7">Glycoside hydrolase family 9 protein</fullName>
    </submittedName>
</protein>
<dbReference type="SUPFAM" id="SSF81296">
    <property type="entry name" value="E set domains"/>
    <property type="match status" value="1"/>
</dbReference>
<dbReference type="EMBL" id="JBHSED010000003">
    <property type="protein sequence ID" value="MFC4302560.1"/>
    <property type="molecule type" value="Genomic_DNA"/>
</dbReference>
<keyword evidence="3" id="KW-0624">Polysaccharide degradation</keyword>
<keyword evidence="2" id="KW-0119">Carbohydrate metabolism</keyword>
<dbReference type="Gene3D" id="1.50.10.10">
    <property type="match status" value="1"/>
</dbReference>
<evidence type="ECO:0000256" key="1">
    <source>
        <dbReference type="ARBA" id="ARBA00007072"/>
    </source>
</evidence>
<dbReference type="Gene3D" id="2.60.40.10">
    <property type="entry name" value="Immunoglobulins"/>
    <property type="match status" value="1"/>
</dbReference>
<dbReference type="InterPro" id="IPR004197">
    <property type="entry name" value="Cellulase_Ig-like"/>
</dbReference>
<reference evidence="8" key="1">
    <citation type="journal article" date="2019" name="Int. J. Syst. Evol. Microbiol.">
        <title>The Global Catalogue of Microorganisms (GCM) 10K type strain sequencing project: providing services to taxonomists for standard genome sequencing and annotation.</title>
        <authorList>
            <consortium name="The Broad Institute Genomics Platform"/>
            <consortium name="The Broad Institute Genome Sequencing Center for Infectious Disease"/>
            <person name="Wu L."/>
            <person name="Ma J."/>
        </authorList>
    </citation>
    <scope>NUCLEOTIDE SEQUENCE [LARGE SCALE GENOMIC DNA]</scope>
    <source>
        <strain evidence="8">CGMCC 4.1641</strain>
    </source>
</reference>
<dbReference type="Pfam" id="PF02927">
    <property type="entry name" value="CelD_N"/>
    <property type="match status" value="1"/>
</dbReference>
<organism evidence="7 8">
    <name type="scientific">Cohnella boryungensis</name>
    <dbReference type="NCBI Taxonomy" id="768479"/>
    <lineage>
        <taxon>Bacteria</taxon>
        <taxon>Bacillati</taxon>
        <taxon>Bacillota</taxon>
        <taxon>Bacilli</taxon>
        <taxon>Bacillales</taxon>
        <taxon>Paenibacillaceae</taxon>
        <taxon>Cohnella</taxon>
    </lineage>
</organism>
<proteinExistence type="inferred from homology"/>
<accession>A0ABV8S5E0</accession>
<sequence>MSGYTKLMKPDEGRSAASRWLNKAVLESVQLDDATDEGSWRLVEQGEMTLVGELAGHGRRAVRMTSPTTSDKSYQTEAPGRPHGKCSVLRKIPGESWESYNRVAFKVYPMLPGFRTISMSVVLHNEGGRPIPDKYLREGIHYFLLKPDCWNEVVWEIAHLPRDRVTGLEFVYRLQGSDEGAARTVSYDIGDVRLQKVEADYYEGWGVAPGRMAYSHSGYTPLSEKKAFLRDNGGEVFRLIDAATEKTVLSGPVRTEASAIGTFSVLDFSAWTEPGTYLLEAGPCRSEPFPIGRQVWEPSIRKTLNFFSGLRCGEEVPGIHGECHRDFLCEHEGKRIVINGGWHDAGDLSQGAVNTAEAVYAMLKLAASVKAEQPELFAQLRQEARWGLKWLLKTRFGDGYRTTWATMDLWTDGILGTEDDEICQAGNDPLANYAAAAAEALATREWERDDPIFAAQCLQAAGEDWAFANAQLDAGGVEDDHYVAPLTVAAQGILASTELYRLTGEEAYRERAIALADDVTGCQQRTLPDWPVPLRGFFYTSSSRTKLLHYSHRGHEQAPVVGLAELLTLFPEHENWGRWYSAIALHSEYLARMSEFTRPYGMLPAGIYDREESDDPDYQEQVQHGIALSDRYSLRLFPVWFGMRGNSGTVLSQTKALTVAAKVRGSRSLLNLARRQLEWTVGANPFAQSLMYGEGYDYAPQYTAVSGDLCGSLPVGVQTRENYDIPYWPMQNCYNYKEVWVHPSSRWLWLMEDLYGAEAGETSARSDSGAGPSSANRATELSITAEPCEEGIRIYMTGTNAQCYRLRTSNLAWVGSELLEAETELCSFGRASVICSVIDTEEPWFLVVLDTSSGRSWEYAGN</sequence>
<comment type="similarity">
    <text evidence="1">Belongs to the glycosyl hydrolase 9 (cellulase E) family.</text>
</comment>
<dbReference type="SUPFAM" id="SSF48208">
    <property type="entry name" value="Six-hairpin glycosidases"/>
    <property type="match status" value="1"/>
</dbReference>
<keyword evidence="7" id="KW-0378">Hydrolase</keyword>
<dbReference type="InterPro" id="IPR001701">
    <property type="entry name" value="Glyco_hydro_9"/>
</dbReference>
<feature type="region of interest" description="Disordered" evidence="4">
    <location>
        <begin position="64"/>
        <end position="84"/>
    </location>
</feature>
<evidence type="ECO:0000259" key="5">
    <source>
        <dbReference type="Pfam" id="PF00759"/>
    </source>
</evidence>
<dbReference type="GO" id="GO:0016787">
    <property type="term" value="F:hydrolase activity"/>
    <property type="evidence" value="ECO:0007669"/>
    <property type="project" value="UniProtKB-KW"/>
</dbReference>
<name>A0ABV8S5E0_9BACL</name>
<feature type="domain" description="Cellulase Ig-like" evidence="6">
    <location>
        <begin position="218"/>
        <end position="283"/>
    </location>
</feature>